<evidence type="ECO:0000313" key="5">
    <source>
        <dbReference type="EMBL" id="EJT50181.1"/>
    </source>
</evidence>
<dbReference type="GO" id="GO:0050660">
    <property type="term" value="F:flavin adenine dinucleotide binding"/>
    <property type="evidence" value="ECO:0007669"/>
    <property type="project" value="InterPro"/>
</dbReference>
<keyword evidence="5" id="KW-0503">Monooxygenase</keyword>
<evidence type="ECO:0000256" key="1">
    <source>
        <dbReference type="ARBA" id="ARBA00022630"/>
    </source>
</evidence>
<dbReference type="PANTHER" id="PTHR43098">
    <property type="entry name" value="L-ORNITHINE N(5)-MONOOXYGENASE-RELATED"/>
    <property type="match status" value="1"/>
</dbReference>
<accession>J5TBW2</accession>
<dbReference type="AlphaFoldDB" id="J5TBW2"/>
<dbReference type="InterPro" id="IPR020946">
    <property type="entry name" value="Flavin_mOase-like"/>
</dbReference>
<dbReference type="HOGENOM" id="CLU_006937_8_1_1"/>
<keyword evidence="2" id="KW-0274">FAD</keyword>
<sequence length="553" mass="60916">MIQFDFDAVVIGAGFAGLYALRKLRDEAGLHVRLFEKGSGVGGTWFWNRYPGAMSDTEAPFYRYSFDADLLASDTWTRRYIPQPEILAYLERVAGHFDLMRDIQLNTEVQALHWDEGAGGWHVITDHGRYTARYVVTALGLLSAVNWPNIPGLADFKGILAHTAQWPEGLALDGLRVGVIGTGSTGCQVVCATSRVARHLIVFQRSPQYSVPAGNGPVTPDEVASYRQRWPEVWAQVRSSAVGFGFDESTVSAHSVSDAEREAAFEAAWAQGNGFRFVFGAFCDVSTDRGVNELAAAFIRRKISSIVRDPETARRLTPTGLFAKRPLCTDGYFNAFNQPNVSLVDLRETPIAHVSERGIVTEDEMEHELDVLVLATGFDAVDGNYRRMDIRGRSGTLDAHWDTPSSFLGIGTAGFPNMLMVSGPQGPFANLVPAIEVQVEFIADLIADAEQRRRGGGDAVIDVKPAAEERWTQQCHDLARGTLYAETDSWIFGANIPGKKHNILFYLGGLGKYGEHLWEEEEGGFQGFRHTAPKSLDGVITRVEEVEMQPVQA</sequence>
<name>J5TBW2_TRIAS</name>
<dbReference type="GO" id="GO:0050661">
    <property type="term" value="F:NADP binding"/>
    <property type="evidence" value="ECO:0007669"/>
    <property type="project" value="InterPro"/>
</dbReference>
<dbReference type="RefSeq" id="XP_014181438.1">
    <property type="nucleotide sequence ID" value="XM_014325963.1"/>
</dbReference>
<keyword evidence="4" id="KW-0560">Oxidoreductase</keyword>
<dbReference type="GO" id="GO:0004499">
    <property type="term" value="F:N,N-dimethylaniline monooxygenase activity"/>
    <property type="evidence" value="ECO:0007669"/>
    <property type="project" value="InterPro"/>
</dbReference>
<dbReference type="Gene3D" id="3.50.50.60">
    <property type="entry name" value="FAD/NAD(P)-binding domain"/>
    <property type="match status" value="2"/>
</dbReference>
<evidence type="ECO:0000256" key="2">
    <source>
        <dbReference type="ARBA" id="ARBA00022827"/>
    </source>
</evidence>
<evidence type="ECO:0000313" key="6">
    <source>
        <dbReference type="Proteomes" id="UP000002748"/>
    </source>
</evidence>
<dbReference type="InterPro" id="IPR036188">
    <property type="entry name" value="FAD/NAD-bd_sf"/>
</dbReference>
<dbReference type="OrthoDB" id="66881at2759"/>
<gene>
    <name evidence="5" type="ORF">A1Q1_00648</name>
</gene>
<keyword evidence="1" id="KW-0285">Flavoprotein</keyword>
<dbReference type="Proteomes" id="UP000002748">
    <property type="component" value="Unassembled WGS sequence"/>
</dbReference>
<keyword evidence="3" id="KW-0521">NADP</keyword>
<protein>
    <submittedName>
        <fullName evidence="5">Cyclohexanone monooxygenase</fullName>
    </submittedName>
</protein>
<dbReference type="EMBL" id="ALBS01000126">
    <property type="protein sequence ID" value="EJT50181.1"/>
    <property type="molecule type" value="Genomic_DNA"/>
</dbReference>
<reference evidence="5 6" key="1">
    <citation type="journal article" date="2012" name="Eukaryot. Cell">
        <title>Draft genome sequence of CBS 2479, the standard type strain of Trichosporon asahii.</title>
        <authorList>
            <person name="Yang R.Y."/>
            <person name="Li H.T."/>
            <person name="Zhu H."/>
            <person name="Zhou G.P."/>
            <person name="Wang M."/>
            <person name="Wang L."/>
        </authorList>
    </citation>
    <scope>NUCLEOTIDE SEQUENCE [LARGE SCALE GENOMIC DNA]</scope>
    <source>
        <strain evidence="6">ATCC 90039 / CBS 2479 / JCM 2466 / KCTC 7840 / NCYC 2677 / UAMH 7654</strain>
    </source>
</reference>
<dbReference type="VEuPathDB" id="FungiDB:A1Q1_00648"/>
<dbReference type="GeneID" id="25984162"/>
<organism evidence="5 6">
    <name type="scientific">Trichosporon asahii var. asahii (strain ATCC 90039 / CBS 2479 / JCM 2466 / KCTC 7840 / NBRC 103889/ NCYC 2677 / UAMH 7654)</name>
    <name type="common">Yeast</name>
    <dbReference type="NCBI Taxonomy" id="1186058"/>
    <lineage>
        <taxon>Eukaryota</taxon>
        <taxon>Fungi</taxon>
        <taxon>Dikarya</taxon>
        <taxon>Basidiomycota</taxon>
        <taxon>Agaricomycotina</taxon>
        <taxon>Tremellomycetes</taxon>
        <taxon>Trichosporonales</taxon>
        <taxon>Trichosporonaceae</taxon>
        <taxon>Trichosporon</taxon>
    </lineage>
</organism>
<dbReference type="Pfam" id="PF00743">
    <property type="entry name" value="FMO-like"/>
    <property type="match status" value="1"/>
</dbReference>
<dbReference type="SUPFAM" id="SSF51905">
    <property type="entry name" value="FAD/NAD(P)-binding domain"/>
    <property type="match status" value="2"/>
</dbReference>
<proteinExistence type="predicted"/>
<dbReference type="InterPro" id="IPR050775">
    <property type="entry name" value="FAD-binding_Monooxygenases"/>
</dbReference>
<evidence type="ECO:0000256" key="3">
    <source>
        <dbReference type="ARBA" id="ARBA00022857"/>
    </source>
</evidence>
<dbReference type="PANTHER" id="PTHR43098:SF5">
    <property type="entry name" value="DUAL-FUNCTIONAL MONOOXYGENASE_METHYLTRANSFERASE PSOF"/>
    <property type="match status" value="1"/>
</dbReference>
<evidence type="ECO:0000256" key="4">
    <source>
        <dbReference type="ARBA" id="ARBA00023002"/>
    </source>
</evidence>
<comment type="caution">
    <text evidence="5">The sequence shown here is derived from an EMBL/GenBank/DDBJ whole genome shotgun (WGS) entry which is preliminary data.</text>
</comment>
<dbReference type="KEGG" id="tasa:A1Q1_00648"/>